<reference evidence="4" key="1">
    <citation type="journal article" date="2019" name="Int. J. Syst. Evol. Microbiol.">
        <title>The Global Catalogue of Microorganisms (GCM) 10K type strain sequencing project: providing services to taxonomists for standard genome sequencing and annotation.</title>
        <authorList>
            <consortium name="The Broad Institute Genomics Platform"/>
            <consortium name="The Broad Institute Genome Sequencing Center for Infectious Disease"/>
            <person name="Wu L."/>
            <person name="Ma J."/>
        </authorList>
    </citation>
    <scope>NUCLEOTIDE SEQUENCE [LARGE SCALE GENOMIC DNA]</scope>
    <source>
        <strain evidence="4">JCM 17809</strain>
    </source>
</reference>
<sequence length="68" mass="6874">MTANVGSTDKVIRLVLALAAVVGAFVAGFTTVAGILLLVLAAVLAVTAVTGFCPLYRVLGLSTCPARR</sequence>
<name>A0ABP8K244_9MICO</name>
<dbReference type="RefSeq" id="WP_345202235.1">
    <property type="nucleotide sequence ID" value="NZ_BAABGM010000003.1"/>
</dbReference>
<feature type="transmembrane region" description="Helical" evidence="1">
    <location>
        <begin position="12"/>
        <end position="29"/>
    </location>
</feature>
<keyword evidence="1" id="KW-0472">Membrane</keyword>
<evidence type="ECO:0000313" key="4">
    <source>
        <dbReference type="Proteomes" id="UP001500945"/>
    </source>
</evidence>
<keyword evidence="4" id="KW-1185">Reference proteome</keyword>
<evidence type="ECO:0000256" key="1">
    <source>
        <dbReference type="SAM" id="Phobius"/>
    </source>
</evidence>
<protein>
    <recommendedName>
        <fullName evidence="2">Inner membrane protein YgaP-like transmembrane domain-containing protein</fullName>
    </recommendedName>
</protein>
<feature type="domain" description="Inner membrane protein YgaP-like transmembrane" evidence="2">
    <location>
        <begin position="1"/>
        <end position="66"/>
    </location>
</feature>
<comment type="caution">
    <text evidence="3">The sequence shown here is derived from an EMBL/GenBank/DDBJ whole genome shotgun (WGS) entry which is preliminary data.</text>
</comment>
<organism evidence="3 4">
    <name type="scientific">Fodinibacter luteus</name>
    <dbReference type="NCBI Taxonomy" id="552064"/>
    <lineage>
        <taxon>Bacteria</taxon>
        <taxon>Bacillati</taxon>
        <taxon>Actinomycetota</taxon>
        <taxon>Actinomycetes</taxon>
        <taxon>Micrococcales</taxon>
        <taxon>Intrasporangiaceae</taxon>
        <taxon>Fodinibacter (ex Wang et al. 2009)</taxon>
    </lineage>
</organism>
<evidence type="ECO:0000313" key="3">
    <source>
        <dbReference type="EMBL" id="GAA4399405.1"/>
    </source>
</evidence>
<dbReference type="Pfam" id="PF11127">
    <property type="entry name" value="YgaP-like_TM"/>
    <property type="match status" value="1"/>
</dbReference>
<gene>
    <name evidence="3" type="ORF">GCM10023168_06660</name>
</gene>
<accession>A0ABP8K244</accession>
<dbReference type="EMBL" id="BAABGM010000003">
    <property type="protein sequence ID" value="GAA4399405.1"/>
    <property type="molecule type" value="Genomic_DNA"/>
</dbReference>
<keyword evidence="1" id="KW-0812">Transmembrane</keyword>
<keyword evidence="1" id="KW-1133">Transmembrane helix</keyword>
<proteinExistence type="predicted"/>
<dbReference type="InterPro" id="IPR021309">
    <property type="entry name" value="YgaP-like_TM"/>
</dbReference>
<feature type="transmembrane region" description="Helical" evidence="1">
    <location>
        <begin position="35"/>
        <end position="59"/>
    </location>
</feature>
<evidence type="ECO:0000259" key="2">
    <source>
        <dbReference type="Pfam" id="PF11127"/>
    </source>
</evidence>
<dbReference type="Proteomes" id="UP001500945">
    <property type="component" value="Unassembled WGS sequence"/>
</dbReference>